<comment type="caution">
    <text evidence="2">The sequence shown here is derived from an EMBL/GenBank/DDBJ whole genome shotgun (WGS) entry which is preliminary data.</text>
</comment>
<accession>A0A3S5ADT7</accession>
<protein>
    <submittedName>
        <fullName evidence="2">Uncharacterized protein</fullName>
    </submittedName>
</protein>
<reference evidence="2" key="1">
    <citation type="submission" date="2018-11" db="EMBL/GenBank/DDBJ databases">
        <authorList>
            <consortium name="Pathogen Informatics"/>
        </authorList>
    </citation>
    <scope>NUCLEOTIDE SEQUENCE</scope>
</reference>
<feature type="region of interest" description="Disordered" evidence="1">
    <location>
        <begin position="21"/>
        <end position="125"/>
    </location>
</feature>
<evidence type="ECO:0000256" key="1">
    <source>
        <dbReference type="SAM" id="MobiDB-lite"/>
    </source>
</evidence>
<dbReference type="Proteomes" id="UP000784294">
    <property type="component" value="Unassembled WGS sequence"/>
</dbReference>
<proteinExistence type="predicted"/>
<dbReference type="AlphaFoldDB" id="A0A3S5ADT7"/>
<feature type="compositionally biased region" description="Polar residues" evidence="1">
    <location>
        <begin position="82"/>
        <end position="116"/>
    </location>
</feature>
<gene>
    <name evidence="2" type="ORF">PXEA_LOCUS27824</name>
</gene>
<feature type="compositionally biased region" description="Low complexity" evidence="1">
    <location>
        <begin position="26"/>
        <end position="43"/>
    </location>
</feature>
<organism evidence="2 3">
    <name type="scientific">Protopolystoma xenopodis</name>
    <dbReference type="NCBI Taxonomy" id="117903"/>
    <lineage>
        <taxon>Eukaryota</taxon>
        <taxon>Metazoa</taxon>
        <taxon>Spiralia</taxon>
        <taxon>Lophotrochozoa</taxon>
        <taxon>Platyhelminthes</taxon>
        <taxon>Monogenea</taxon>
        <taxon>Polyopisthocotylea</taxon>
        <taxon>Polystomatidea</taxon>
        <taxon>Polystomatidae</taxon>
        <taxon>Protopolystoma</taxon>
    </lineage>
</organism>
<dbReference type="EMBL" id="CAAALY010247543">
    <property type="protein sequence ID" value="VEL34384.1"/>
    <property type="molecule type" value="Genomic_DNA"/>
</dbReference>
<sequence length="148" mass="16087">MLRAQESLRFEKSLELAARNLRRSAESSVPHSTSASSASTVASITMPRKLAGCRVPTVSSTSPGKREGRTGKKSVTFAEKVATSTGRKSETTSGRTMRVSQQIQHNRPETTTQSPTREGHFEASQVNGPLSRVSDCECRKIVLPFYGC</sequence>
<name>A0A3S5ADT7_9PLAT</name>
<evidence type="ECO:0000313" key="3">
    <source>
        <dbReference type="Proteomes" id="UP000784294"/>
    </source>
</evidence>
<keyword evidence="3" id="KW-1185">Reference proteome</keyword>
<evidence type="ECO:0000313" key="2">
    <source>
        <dbReference type="EMBL" id="VEL34384.1"/>
    </source>
</evidence>